<reference evidence="1 2" key="1">
    <citation type="submission" date="2019-01" db="EMBL/GenBank/DDBJ databases">
        <title>Geovibrio thiophilus DSM 11263, complete genome.</title>
        <authorList>
            <person name="Spring S."/>
            <person name="Bunk B."/>
            <person name="Sproer C."/>
        </authorList>
    </citation>
    <scope>NUCLEOTIDE SEQUENCE [LARGE SCALE GENOMIC DNA]</scope>
    <source>
        <strain evidence="1 2">DSM 11263</strain>
    </source>
</reference>
<keyword evidence="2" id="KW-1185">Reference proteome</keyword>
<evidence type="ECO:0000313" key="2">
    <source>
        <dbReference type="Proteomes" id="UP000287502"/>
    </source>
</evidence>
<dbReference type="RefSeq" id="WP_128465378.1">
    <property type="nucleotide sequence ID" value="NZ_CP035108.1"/>
</dbReference>
<dbReference type="GO" id="GO:0032259">
    <property type="term" value="P:methylation"/>
    <property type="evidence" value="ECO:0007669"/>
    <property type="project" value="UniProtKB-KW"/>
</dbReference>
<dbReference type="Proteomes" id="UP000287502">
    <property type="component" value="Chromosome"/>
</dbReference>
<dbReference type="Gene3D" id="1.25.40.10">
    <property type="entry name" value="Tetratricopeptide repeat domain"/>
    <property type="match status" value="1"/>
</dbReference>
<dbReference type="SUPFAM" id="SSF53335">
    <property type="entry name" value="S-adenosyl-L-methionine-dependent methyltransferases"/>
    <property type="match status" value="1"/>
</dbReference>
<keyword evidence="1" id="KW-0489">Methyltransferase</keyword>
<dbReference type="Pfam" id="PF13489">
    <property type="entry name" value="Methyltransf_23"/>
    <property type="match status" value="1"/>
</dbReference>
<dbReference type="SUPFAM" id="SSF48452">
    <property type="entry name" value="TPR-like"/>
    <property type="match status" value="1"/>
</dbReference>
<sequence length="496" mass="55960">MNNIDIESIIFSSASPSFSDIQAFRAIIRKSGGSVIQDAEYIIRKRYDSDPGSADCFSRLGYFLMNCGIHERALDFFQRDASEKRQKWWGALRHAECMAFCGREIDALNMVESIYGDHPEAVNGYGHIAYNLFKRKRASALSAAGLADRDLCSGRMSKGFKVIAAQIYAYTEPEKAAQISLEAFAGDKSLSGGLYNVADALRTAGSADEADKMLRTAGLETANFLKDSTGKTEVPVQEDKPVFRHPEPKEFPSEVSFSRDRVFDVLEDLKEFTGLQEVALLELLYRRENLSFMDEWSSTPKILREDHWFYLSSKFYLFANSIHRHAPGCGVLEPSIFRSIVPVGGRVLDYAGGTGNAALSMAAMGYITHYRELSALQSAFVRFRRDKYGIGLTVHDWWAELPESYFDFVSFDSIGHVIDQDKELRRIARTLKKGGALFLELVDFSVPALFPSDDPRRWEYAENEQNMHVPNQLGEIGKYMSRSGFEWNGIVWIKTV</sequence>
<dbReference type="InterPro" id="IPR011990">
    <property type="entry name" value="TPR-like_helical_dom_sf"/>
</dbReference>
<dbReference type="OrthoDB" id="3172472at2"/>
<dbReference type="InterPro" id="IPR029063">
    <property type="entry name" value="SAM-dependent_MTases_sf"/>
</dbReference>
<dbReference type="CDD" id="cd02440">
    <property type="entry name" value="AdoMet_MTases"/>
    <property type="match status" value="1"/>
</dbReference>
<dbReference type="Gene3D" id="3.40.50.150">
    <property type="entry name" value="Vaccinia Virus protein VP39"/>
    <property type="match status" value="1"/>
</dbReference>
<dbReference type="AlphaFoldDB" id="A0A3R5UXB5"/>
<proteinExistence type="predicted"/>
<dbReference type="EMBL" id="CP035108">
    <property type="protein sequence ID" value="QAR32091.1"/>
    <property type="molecule type" value="Genomic_DNA"/>
</dbReference>
<name>A0A3R5UXB5_9BACT</name>
<organism evidence="1 2">
    <name type="scientific">Geovibrio thiophilus</name>
    <dbReference type="NCBI Taxonomy" id="139438"/>
    <lineage>
        <taxon>Bacteria</taxon>
        <taxon>Pseudomonadati</taxon>
        <taxon>Deferribacterota</taxon>
        <taxon>Deferribacteres</taxon>
        <taxon>Deferribacterales</taxon>
        <taxon>Geovibrionaceae</taxon>
        <taxon>Geovibrio</taxon>
    </lineage>
</organism>
<dbReference type="GO" id="GO:0008168">
    <property type="term" value="F:methyltransferase activity"/>
    <property type="evidence" value="ECO:0007669"/>
    <property type="project" value="UniProtKB-KW"/>
</dbReference>
<protein>
    <submittedName>
        <fullName evidence="1">Methyltransferase domain-containing protein</fullName>
    </submittedName>
</protein>
<keyword evidence="1" id="KW-0808">Transferase</keyword>
<accession>A0A3R5UXB5</accession>
<evidence type="ECO:0000313" key="1">
    <source>
        <dbReference type="EMBL" id="QAR32091.1"/>
    </source>
</evidence>
<gene>
    <name evidence="1" type="ORF">EP073_01335</name>
</gene>
<dbReference type="KEGG" id="gtl:EP073_01335"/>